<proteinExistence type="predicted"/>
<evidence type="ECO:0000313" key="1">
    <source>
        <dbReference type="EMBL" id="MDD0816983.1"/>
    </source>
</evidence>
<protein>
    <recommendedName>
        <fullName evidence="3">4Fe-4S ferredoxin-type domain-containing protein</fullName>
    </recommendedName>
</protein>
<keyword evidence="2" id="KW-1185">Reference proteome</keyword>
<comment type="caution">
    <text evidence="1">The sequence shown here is derived from an EMBL/GenBank/DDBJ whole genome shotgun (WGS) entry which is preliminary data.</text>
</comment>
<dbReference type="EMBL" id="JAQSIO010000012">
    <property type="protein sequence ID" value="MDD0816983.1"/>
    <property type="molecule type" value="Genomic_DNA"/>
</dbReference>
<name>A0ABT5MK77_9BURK</name>
<dbReference type="RefSeq" id="WP_273929279.1">
    <property type="nucleotide sequence ID" value="NZ_JAQSIO010000012.1"/>
</dbReference>
<dbReference type="Proteomes" id="UP001528672">
    <property type="component" value="Unassembled WGS sequence"/>
</dbReference>
<reference evidence="1 2" key="1">
    <citation type="submission" date="2023-02" db="EMBL/GenBank/DDBJ databases">
        <title>Bacterial whole genome sequence for Curvibacter sp. HBC28.</title>
        <authorList>
            <person name="Le V."/>
            <person name="Ko S.-R."/>
            <person name="Ahn C.-Y."/>
            <person name="Oh H.-M."/>
        </authorList>
    </citation>
    <scope>NUCLEOTIDE SEQUENCE [LARGE SCALE GENOMIC DNA]</scope>
    <source>
        <strain evidence="1 2">HBC28</strain>
    </source>
</reference>
<gene>
    <name evidence="1" type="ORF">PSQ39_20290</name>
</gene>
<sequence length="110" mass="12097">MIERRVIEIHAEAPPLPAFGTPCNGCGLCCLAEPCPLGMWVSRRRTGACRALQWEAEARRYRCGVVAEPQRFVPSGLQRLAPLLSRLARRWISAGSGCDAHLETEVDSPP</sequence>
<organism evidence="1 2">
    <name type="scientific">Curvibacter microcysteis</name>
    <dbReference type="NCBI Taxonomy" id="3026419"/>
    <lineage>
        <taxon>Bacteria</taxon>
        <taxon>Pseudomonadati</taxon>
        <taxon>Pseudomonadota</taxon>
        <taxon>Betaproteobacteria</taxon>
        <taxon>Burkholderiales</taxon>
        <taxon>Comamonadaceae</taxon>
        <taxon>Curvibacter</taxon>
    </lineage>
</organism>
<evidence type="ECO:0000313" key="2">
    <source>
        <dbReference type="Proteomes" id="UP001528672"/>
    </source>
</evidence>
<evidence type="ECO:0008006" key="3">
    <source>
        <dbReference type="Google" id="ProtNLM"/>
    </source>
</evidence>
<accession>A0ABT5MK77</accession>